<keyword evidence="1" id="KW-0378">Hydrolase</keyword>
<evidence type="ECO:0000256" key="2">
    <source>
        <dbReference type="SAM" id="Phobius"/>
    </source>
</evidence>
<proteinExistence type="predicted"/>
<keyword evidence="2" id="KW-0472">Membrane</keyword>
<feature type="transmembrane region" description="Helical" evidence="2">
    <location>
        <begin position="327"/>
        <end position="344"/>
    </location>
</feature>
<organism evidence="5 6">
    <name type="scientific">Candidatus Sulfuritelmatomonas gaucii</name>
    <dbReference type="NCBI Taxonomy" id="2043161"/>
    <lineage>
        <taxon>Bacteria</taxon>
        <taxon>Pseudomonadati</taxon>
        <taxon>Acidobacteriota</taxon>
        <taxon>Terriglobia</taxon>
        <taxon>Terriglobales</taxon>
        <taxon>Acidobacteriaceae</taxon>
        <taxon>Candidatus Sulfuritelmatomonas</taxon>
    </lineage>
</organism>
<dbReference type="Gene3D" id="3.60.40.10">
    <property type="entry name" value="PPM-type phosphatase domain"/>
    <property type="match status" value="1"/>
</dbReference>
<name>A0A2N9L3G9_9BACT</name>
<feature type="transmembrane region" description="Helical" evidence="2">
    <location>
        <begin position="261"/>
        <end position="282"/>
    </location>
</feature>
<dbReference type="PANTHER" id="PTHR43156">
    <property type="entry name" value="STAGE II SPORULATION PROTEIN E-RELATED"/>
    <property type="match status" value="1"/>
</dbReference>
<feature type="transmembrane region" description="Helical" evidence="2">
    <location>
        <begin position="229"/>
        <end position="249"/>
    </location>
</feature>
<dbReference type="EMBL" id="OKRB01000013">
    <property type="protein sequence ID" value="SPE17779.1"/>
    <property type="molecule type" value="Genomic_DNA"/>
</dbReference>
<evidence type="ECO:0000256" key="1">
    <source>
        <dbReference type="ARBA" id="ARBA00022801"/>
    </source>
</evidence>
<protein>
    <recommendedName>
        <fullName evidence="4">PPM-type phosphatase domain-containing protein</fullName>
    </recommendedName>
</protein>
<dbReference type="PANTHER" id="PTHR43156:SF2">
    <property type="entry name" value="STAGE II SPORULATION PROTEIN E"/>
    <property type="match status" value="1"/>
</dbReference>
<feature type="signal peptide" evidence="3">
    <location>
        <begin position="1"/>
        <end position="18"/>
    </location>
</feature>
<dbReference type="SMART" id="SM00331">
    <property type="entry name" value="PP2C_SIG"/>
    <property type="match status" value="1"/>
</dbReference>
<feature type="transmembrane region" description="Helical" evidence="2">
    <location>
        <begin position="364"/>
        <end position="380"/>
    </location>
</feature>
<feature type="transmembrane region" description="Helical" evidence="2">
    <location>
        <begin position="200"/>
        <end position="223"/>
    </location>
</feature>
<feature type="transmembrane region" description="Helical" evidence="2">
    <location>
        <begin position="171"/>
        <end position="193"/>
    </location>
</feature>
<dbReference type="Pfam" id="PF07228">
    <property type="entry name" value="SpoIIE"/>
    <property type="match status" value="1"/>
</dbReference>
<keyword evidence="2" id="KW-1133">Transmembrane helix</keyword>
<evidence type="ECO:0000313" key="6">
    <source>
        <dbReference type="Proteomes" id="UP000239735"/>
    </source>
</evidence>
<gene>
    <name evidence="5" type="ORF">SBA5_110139</name>
</gene>
<sequence>MRNWLLALFVALPCALCAQIVEVPPSQCVYRLGDNPAWAAANVDPTGWIPYPDYRIAGEAYVVWVRCTVDFDTISVRHPALMVTSDGPEQGELFVDGLRVSGLDSGGLPIRIFPITLGPAHATHIVAVRVFQKLLAPGLTPGRPMYLDFGNQAYIRSFVAAILGDDLRRDVPVYSCYLLIGASGLFLLGLYFFDRTQKAAFWLGIYCCSVCLPRINMMFHYLLLGSYPSLVQALIFGLSMFESWALVRVNFALVQRRVPAIYWLVFAAWLFILPGSVLPIFLPARLALPLSLFAQVTCFKPIWCIWTFACTAPFVAFWPWTRLHVRLRIVAALCAIWALIEGWFQLQQVVLNRNTWSNGVQNWMSLAIAALVVAILGYIFHEQRIAADERAELRGELTAARQVQHLLIPGKADVAAGVTISAAFLPAHDVGGDFYLCRALPGGTQRVLLGDVSGKGVAAALTSALLLGAADRRDNLRPQAVLKELNASLRNSGIAGFTTCLCADLLPSGVLVIANAGQLPPYHNGREIDVPAGLPLGVDPASEYSESQLQLAPGDALTFLSDGVVEARNAAGELFGFERTRQISSRAAEQIAEAAVAFGQQDDITVLTLSLAPSAAIA</sequence>
<dbReference type="InterPro" id="IPR036457">
    <property type="entry name" value="PPM-type-like_dom_sf"/>
</dbReference>
<evidence type="ECO:0000259" key="4">
    <source>
        <dbReference type="SMART" id="SM00331"/>
    </source>
</evidence>
<dbReference type="InterPro" id="IPR052016">
    <property type="entry name" value="Bact_Sigma-Reg"/>
</dbReference>
<feature type="domain" description="PPM-type phosphatase" evidence="4">
    <location>
        <begin position="415"/>
        <end position="611"/>
    </location>
</feature>
<accession>A0A2N9L3G9</accession>
<evidence type="ECO:0000256" key="3">
    <source>
        <dbReference type="SAM" id="SignalP"/>
    </source>
</evidence>
<feature type="chain" id="PRO_5014647235" description="PPM-type phosphatase domain-containing protein" evidence="3">
    <location>
        <begin position="19"/>
        <end position="618"/>
    </location>
</feature>
<keyword evidence="2" id="KW-0812">Transmembrane</keyword>
<keyword evidence="3" id="KW-0732">Signal</keyword>
<dbReference type="AlphaFoldDB" id="A0A2N9L3G9"/>
<dbReference type="GO" id="GO:0016791">
    <property type="term" value="F:phosphatase activity"/>
    <property type="evidence" value="ECO:0007669"/>
    <property type="project" value="TreeGrafter"/>
</dbReference>
<feature type="transmembrane region" description="Helical" evidence="2">
    <location>
        <begin position="302"/>
        <end position="320"/>
    </location>
</feature>
<dbReference type="Proteomes" id="UP000239735">
    <property type="component" value="Unassembled WGS sequence"/>
</dbReference>
<reference evidence="6" key="1">
    <citation type="submission" date="2018-02" db="EMBL/GenBank/DDBJ databases">
        <authorList>
            <person name="Hausmann B."/>
        </authorList>
    </citation>
    <scope>NUCLEOTIDE SEQUENCE [LARGE SCALE GENOMIC DNA]</scope>
    <source>
        <strain evidence="6">Peat soil MAG SbA5</strain>
    </source>
</reference>
<evidence type="ECO:0000313" key="5">
    <source>
        <dbReference type="EMBL" id="SPE17779.1"/>
    </source>
</evidence>
<dbReference type="InterPro" id="IPR001932">
    <property type="entry name" value="PPM-type_phosphatase-like_dom"/>
</dbReference>
<dbReference type="SUPFAM" id="SSF81606">
    <property type="entry name" value="PP2C-like"/>
    <property type="match status" value="1"/>
</dbReference>